<dbReference type="InterPro" id="IPR050481">
    <property type="entry name" value="UDP-glycosyltransf_plant"/>
</dbReference>
<evidence type="ECO:0000256" key="1">
    <source>
        <dbReference type="ARBA" id="ARBA00009995"/>
    </source>
</evidence>
<sequence>MTCIMVCILFLYCALHAWVDPKVWRVIVPFWGRDISSLQNIVVMKWHDGDRWQKVFLVVIPLLFRRRNVHECLKWLDLQPRQSIIFLCFWSLGLFSVEQLIEIATGLEMSEQRLLWVVWSSPSENKSN</sequence>
<name>A0ABD2Y8Y0_9GENT</name>
<comment type="similarity">
    <text evidence="1">Belongs to the UDP-glycosyltransferase family.</text>
</comment>
<evidence type="ECO:0000256" key="3">
    <source>
        <dbReference type="SAM" id="SignalP"/>
    </source>
</evidence>
<reference evidence="4 5" key="1">
    <citation type="submission" date="2024-11" db="EMBL/GenBank/DDBJ databases">
        <title>A near-complete genome assembly of Cinchona calisaya.</title>
        <authorList>
            <person name="Lian D.C."/>
            <person name="Zhao X.W."/>
            <person name="Wei L."/>
        </authorList>
    </citation>
    <scope>NUCLEOTIDE SEQUENCE [LARGE SCALE GENOMIC DNA]</scope>
    <source>
        <tissue evidence="4">Nenye</tissue>
    </source>
</reference>
<organism evidence="4 5">
    <name type="scientific">Cinchona calisaya</name>
    <dbReference type="NCBI Taxonomy" id="153742"/>
    <lineage>
        <taxon>Eukaryota</taxon>
        <taxon>Viridiplantae</taxon>
        <taxon>Streptophyta</taxon>
        <taxon>Embryophyta</taxon>
        <taxon>Tracheophyta</taxon>
        <taxon>Spermatophyta</taxon>
        <taxon>Magnoliopsida</taxon>
        <taxon>eudicotyledons</taxon>
        <taxon>Gunneridae</taxon>
        <taxon>Pentapetalae</taxon>
        <taxon>asterids</taxon>
        <taxon>lamiids</taxon>
        <taxon>Gentianales</taxon>
        <taxon>Rubiaceae</taxon>
        <taxon>Cinchonoideae</taxon>
        <taxon>Cinchoneae</taxon>
        <taxon>Cinchona</taxon>
    </lineage>
</organism>
<keyword evidence="3" id="KW-0732">Signal</keyword>
<feature type="signal peptide" evidence="3">
    <location>
        <begin position="1"/>
        <end position="17"/>
    </location>
</feature>
<gene>
    <name evidence="4" type="ORF">ACH5RR_033763</name>
</gene>
<protein>
    <submittedName>
        <fullName evidence="4">Uncharacterized protein</fullName>
    </submittedName>
</protein>
<dbReference type="GO" id="GO:0016757">
    <property type="term" value="F:glycosyltransferase activity"/>
    <property type="evidence" value="ECO:0007669"/>
    <property type="project" value="UniProtKB-KW"/>
</dbReference>
<keyword evidence="2" id="KW-0328">Glycosyltransferase</keyword>
<dbReference type="PANTHER" id="PTHR48048">
    <property type="entry name" value="GLYCOSYLTRANSFERASE"/>
    <property type="match status" value="1"/>
</dbReference>
<evidence type="ECO:0000313" key="5">
    <source>
        <dbReference type="Proteomes" id="UP001630127"/>
    </source>
</evidence>
<proteinExistence type="inferred from homology"/>
<accession>A0ABD2Y8Y0</accession>
<dbReference type="PANTHER" id="PTHR48048:SF30">
    <property type="entry name" value="GLYCOSYLTRANSFERASE"/>
    <property type="match status" value="1"/>
</dbReference>
<dbReference type="Proteomes" id="UP001630127">
    <property type="component" value="Unassembled WGS sequence"/>
</dbReference>
<evidence type="ECO:0000313" key="4">
    <source>
        <dbReference type="EMBL" id="KAL3503922.1"/>
    </source>
</evidence>
<feature type="chain" id="PRO_5044824186" evidence="3">
    <location>
        <begin position="18"/>
        <end position="128"/>
    </location>
</feature>
<dbReference type="Gene3D" id="3.40.50.2000">
    <property type="entry name" value="Glycogen Phosphorylase B"/>
    <property type="match status" value="1"/>
</dbReference>
<dbReference type="EMBL" id="JBJUIK010000014">
    <property type="protein sequence ID" value="KAL3503922.1"/>
    <property type="molecule type" value="Genomic_DNA"/>
</dbReference>
<keyword evidence="5" id="KW-1185">Reference proteome</keyword>
<evidence type="ECO:0000256" key="2">
    <source>
        <dbReference type="ARBA" id="ARBA00022676"/>
    </source>
</evidence>
<keyword evidence="2" id="KW-0808">Transferase</keyword>
<dbReference type="AlphaFoldDB" id="A0ABD2Y8Y0"/>
<comment type="caution">
    <text evidence="4">The sequence shown here is derived from an EMBL/GenBank/DDBJ whole genome shotgun (WGS) entry which is preliminary data.</text>
</comment>
<dbReference type="SUPFAM" id="SSF53756">
    <property type="entry name" value="UDP-Glycosyltransferase/glycogen phosphorylase"/>
    <property type="match status" value="1"/>
</dbReference>